<proteinExistence type="predicted"/>
<dbReference type="PANTHER" id="PTHR42776">
    <property type="entry name" value="SERINE PEPTIDASE S9 FAMILY MEMBER"/>
    <property type="match status" value="1"/>
</dbReference>
<dbReference type="InterPro" id="IPR011659">
    <property type="entry name" value="WD40"/>
</dbReference>
<dbReference type="InterPro" id="IPR001375">
    <property type="entry name" value="Peptidase_S9_cat"/>
</dbReference>
<dbReference type="GO" id="GO:0006508">
    <property type="term" value="P:proteolysis"/>
    <property type="evidence" value="ECO:0007669"/>
    <property type="project" value="InterPro"/>
</dbReference>
<name>A0A4R7I111_9ACTN</name>
<accession>A0A4R7I111</accession>
<evidence type="ECO:0000256" key="2">
    <source>
        <dbReference type="ARBA" id="ARBA00022825"/>
    </source>
</evidence>
<dbReference type="InterPro" id="IPR011042">
    <property type="entry name" value="6-blade_b-propeller_TolB-like"/>
</dbReference>
<keyword evidence="1" id="KW-0378">Hydrolase</keyword>
<keyword evidence="2" id="KW-0720">Serine protease</keyword>
<dbReference type="Pfam" id="PF00326">
    <property type="entry name" value="Peptidase_S9"/>
    <property type="match status" value="1"/>
</dbReference>
<dbReference type="Gene3D" id="3.40.50.1820">
    <property type="entry name" value="alpha/beta hydrolase"/>
    <property type="match status" value="1"/>
</dbReference>
<organism evidence="4 5">
    <name type="scientific">Ilumatobacter fluminis</name>
    <dbReference type="NCBI Taxonomy" id="467091"/>
    <lineage>
        <taxon>Bacteria</taxon>
        <taxon>Bacillati</taxon>
        <taxon>Actinomycetota</taxon>
        <taxon>Acidimicrobiia</taxon>
        <taxon>Acidimicrobiales</taxon>
        <taxon>Ilumatobacteraceae</taxon>
        <taxon>Ilumatobacter</taxon>
    </lineage>
</organism>
<dbReference type="Gene3D" id="2.120.10.30">
    <property type="entry name" value="TolB, C-terminal domain"/>
    <property type="match status" value="2"/>
</dbReference>
<comment type="caution">
    <text evidence="4">The sequence shown here is derived from an EMBL/GenBank/DDBJ whole genome shotgun (WGS) entry which is preliminary data.</text>
</comment>
<dbReference type="RefSeq" id="WP_166657466.1">
    <property type="nucleotide sequence ID" value="NZ_SOAU01000001.1"/>
</dbReference>
<dbReference type="SUPFAM" id="SSF82171">
    <property type="entry name" value="DPP6 N-terminal domain-like"/>
    <property type="match status" value="1"/>
</dbReference>
<dbReference type="Pfam" id="PF07676">
    <property type="entry name" value="PD40"/>
    <property type="match status" value="3"/>
</dbReference>
<evidence type="ECO:0000259" key="3">
    <source>
        <dbReference type="Pfam" id="PF00326"/>
    </source>
</evidence>
<keyword evidence="5" id="KW-1185">Reference proteome</keyword>
<dbReference type="AlphaFoldDB" id="A0A4R7I111"/>
<dbReference type="InterPro" id="IPR029058">
    <property type="entry name" value="AB_hydrolase_fold"/>
</dbReference>
<sequence length="660" mass="72870">MTNTDQPSENPHTDIARRFLHERSDVHDPQVSPDGDRVAHVVTTCNLDENTTSARIWLDGTPVSAGPHDSQPRWSPDGRWLAFTSRRGEKKGDATLHVLPVTGPGEVRTVCTLPEGIADITWSPDGSKIGFISRTRDERYDAKDVSWQSPRKVERYFSRLNGDDWVFDRPSHVYVVNADGTGTPKNLTPGEFQHDGIAWTADSTAIITSAQRHDDWDTQLASDLYRVDLDETITLLTDHSGNHAAPAVSPDGSMIAFLGNDNPTLYPQNTKVGVMAIDGSERRFVSEGLDRTFFALNCPHAPLWIDDTTLLAAAEDRGATHVYRLTTSGDTPEPLTDGALNVTGFDQRSGTLATARSTVSRTSELFVTRDGRTEQTTHVGMSGRDWEHFVVPCTDGSDEIDAWIMRPADFDADRTYPVLLNVHGGPFTQYGEVFFDEAQMQAAAGFVVLMSNPRGGSGRHSGWGQAINGPKHTDVPGTGWGSVDVDDVLAVLDAALDRYSFCDRDRVGMIGGSYGGYMATTLAARHGDRFGAICSERAVNNLLTEEWSSDIGMTFRVEHGVDPVTDPGEYLRMSPIMQAHDIHVPMLLIHSEEDWRCPINQAEELWMTLKWLGRDVTFYRFPGENHELSRSGSPVHRRMRAEIILDFFADKLAADAANAS</sequence>
<reference evidence="4 5" key="1">
    <citation type="submission" date="2019-03" db="EMBL/GenBank/DDBJ databases">
        <title>Sequencing the genomes of 1000 actinobacteria strains.</title>
        <authorList>
            <person name="Klenk H.-P."/>
        </authorList>
    </citation>
    <scope>NUCLEOTIDE SEQUENCE [LARGE SCALE GENOMIC DNA]</scope>
    <source>
        <strain evidence="4 5">DSM 18936</strain>
    </source>
</reference>
<keyword evidence="4" id="KW-0645">Protease</keyword>
<evidence type="ECO:0000256" key="1">
    <source>
        <dbReference type="ARBA" id="ARBA00022801"/>
    </source>
</evidence>
<dbReference type="Proteomes" id="UP000294558">
    <property type="component" value="Unassembled WGS sequence"/>
</dbReference>
<evidence type="ECO:0000313" key="4">
    <source>
        <dbReference type="EMBL" id="TDT16143.1"/>
    </source>
</evidence>
<dbReference type="PANTHER" id="PTHR42776:SF27">
    <property type="entry name" value="DIPEPTIDYL PEPTIDASE FAMILY MEMBER 6"/>
    <property type="match status" value="1"/>
</dbReference>
<gene>
    <name evidence="4" type="ORF">BDK89_1725</name>
</gene>
<dbReference type="SUPFAM" id="SSF53474">
    <property type="entry name" value="alpha/beta-Hydrolases"/>
    <property type="match status" value="1"/>
</dbReference>
<dbReference type="EMBL" id="SOAU01000001">
    <property type="protein sequence ID" value="TDT16143.1"/>
    <property type="molecule type" value="Genomic_DNA"/>
</dbReference>
<evidence type="ECO:0000313" key="5">
    <source>
        <dbReference type="Proteomes" id="UP000294558"/>
    </source>
</evidence>
<keyword evidence="4" id="KW-0031">Aminopeptidase</keyword>
<dbReference type="GO" id="GO:0004252">
    <property type="term" value="F:serine-type endopeptidase activity"/>
    <property type="evidence" value="ECO:0007669"/>
    <property type="project" value="TreeGrafter"/>
</dbReference>
<feature type="domain" description="Peptidase S9 prolyl oligopeptidase catalytic" evidence="3">
    <location>
        <begin position="434"/>
        <end position="653"/>
    </location>
</feature>
<protein>
    <submittedName>
        <fullName evidence="4">Dipeptidyl aminopeptidase/acylaminoacyl peptidase</fullName>
    </submittedName>
</protein>
<dbReference type="GO" id="GO:0004177">
    <property type="term" value="F:aminopeptidase activity"/>
    <property type="evidence" value="ECO:0007669"/>
    <property type="project" value="UniProtKB-KW"/>
</dbReference>